<feature type="region of interest" description="Disordered" evidence="5">
    <location>
        <begin position="1157"/>
        <end position="1178"/>
    </location>
</feature>
<dbReference type="Pfam" id="PF03476">
    <property type="entry name" value="MOSC_N"/>
    <property type="match status" value="1"/>
</dbReference>
<keyword evidence="2 4" id="KW-0663">Pyridoxal phosphate</keyword>
<feature type="active site" evidence="4">
    <location>
        <position position="443"/>
    </location>
</feature>
<evidence type="ECO:0000259" key="6">
    <source>
        <dbReference type="PROSITE" id="PS51340"/>
    </source>
</evidence>
<dbReference type="PROSITE" id="PS51340">
    <property type="entry name" value="MOSC"/>
    <property type="match status" value="1"/>
</dbReference>
<dbReference type="EC" id="2.8.1.9" evidence="4"/>
<proteinExistence type="inferred from homology"/>
<dbReference type="InterPro" id="IPR005302">
    <property type="entry name" value="MoCF_Sase_C"/>
</dbReference>
<protein>
    <recommendedName>
        <fullName evidence="4">Molybdenum cofactor sulfurase</fullName>
        <shortName evidence="4">MCS</shortName>
        <shortName evidence="4">MOS</shortName>
        <shortName evidence="4">MoCo sulfurase</shortName>
        <ecNumber evidence="4">2.8.1.9</ecNumber>
    </recommendedName>
    <alternativeName>
        <fullName evidence="4">Molybdenum cofactor sulfurtransferase</fullName>
    </alternativeName>
</protein>
<dbReference type="GO" id="GO:0030151">
    <property type="term" value="F:molybdenum ion binding"/>
    <property type="evidence" value="ECO:0007669"/>
    <property type="project" value="UniProtKB-UniRule"/>
</dbReference>
<evidence type="ECO:0000313" key="8">
    <source>
        <dbReference type="Proteomes" id="UP000698800"/>
    </source>
</evidence>
<comment type="function">
    <text evidence="4">Sulfurates the molybdenum cofactor. Sulfation of molybdenum is essential for xanthine dehydrogenase (XDH) and aldehyde oxidase (ADO) enzymes in which molybdenum cofactor is liganded by 1 oxygen and 1 sulfur atom in active form.</text>
</comment>
<dbReference type="InterPro" id="IPR015421">
    <property type="entry name" value="PyrdxlP-dep_Trfase_major"/>
</dbReference>
<dbReference type="InterPro" id="IPR015422">
    <property type="entry name" value="PyrdxlP-dep_Trfase_small"/>
</dbReference>
<dbReference type="Pfam" id="PF03473">
    <property type="entry name" value="MOSC"/>
    <property type="match status" value="1"/>
</dbReference>
<comment type="caution">
    <text evidence="7">The sequence shown here is derived from an EMBL/GenBank/DDBJ whole genome shotgun (WGS) entry which is preliminary data.</text>
</comment>
<sequence>MPSRSASMSHLRASMSQFQLPIQNFQTNSDYNHTVEEIRDSEYPMLKGRTYLDHGGTTLYARSLIEAFSDDMITNLYGNPHSIATPSELSTHRIDQIRERALRFFNADPDEYDLVFVPNATAGIKLVMECFRDLDTSDPTGGSPGKGLPSKTEGFWYGYHRDSHTSLVGVRETAGPNHRCFKNDGEVEKWLNDAVDGNGAEGVGASVEGRLGLFAYPGESNMTGRRLPLTWPGRLRRSKHAAHRNTYSLLDAAALATTAPIDLSDAETAPDFTVLSFYKIFGFPDLGALIIRRESGHILQWRKYFGGGTVEMVVCIKDAWHSKKTTSMHDQLEDGTLPFHSIFALGIAMDVHERLFDSMESISRHTSYLSKRMYEGLLALQHQNGLPVCRIYKEDAVTYGDSKKQGATIAFNVQNSKGELVPYSEVERLADTRNIYLRAGGLCNPGGIAVYLGFAPWQMKRSFSAGHRCGNDAEGSSEIVSGKPIGVVRASLGAMSSESDVTNFLDFVRDLFLEKQHLGTPLLHVTPVLRKPKTPQYQIECLRVYPIKGCGGYNIPSGRPWEVGAKGLYLDREWCIVHLDTGTALSRKRYPKMAKIRPIIDLDKGVLTISALHSEHQPELKISLSWSFLEDGDGYRNNRRHSSSNFRASASKVCGDPIPAHPYTSPHIVEFFSAAVGARCTLARFSASNTNSTKDLEARHTKAYLRRSYSSNNVSGLASAKAGRSLASNRLPPAPSNDAQVVTRPVLLPSESPISVITRNSLEWHNQQVKATKGKAAQPELFRANIVLAEMQSGETRGRKLTPAAAQANIEDNWAFVRIGSLSFELLGPCGRCHLTCADQIAAEKDNELFPVLARTRRFDGEVYFDQDPARVILRRDNPNAKKPTISVGDTVRTWLSSEVYEKPSSGALFGDDDNEFLGRIGNLGNASIENGIHLNQRSSIAGGDNYRTSIGGDNHPNHRASVAGDNHLSHRASDVGSIILHHRASSMEVSNNLNHRASQVSIRRKNIQSPTQPSPAPNTNNNPLTHRTSTNSIHRNTNHNSIIGPPTTTTTITANGKSVDAPDTTTPNTYRPPSATGAAPAAAPVDVDLIEYAPLKATTFGRSSPKPPPARSLSGRPGPRNAFNGINGAPSSSSPTLGRAQSPVLMGVAEAERRINELTNTSRSSSEGSSTSGKWRHKIAESVVSMLDRPTTAGNF</sequence>
<keyword evidence="3 4" id="KW-0501">Molybdenum cofactor biosynthesis</keyword>
<dbReference type="PANTHER" id="PTHR14237:SF80">
    <property type="entry name" value="MOLYBDENUM COFACTOR SULFURASE"/>
    <property type="match status" value="1"/>
</dbReference>
<feature type="modified residue" description="N6-(pyridoxal phosphate)lysine" evidence="4">
    <location>
        <position position="279"/>
    </location>
</feature>
<evidence type="ECO:0000256" key="4">
    <source>
        <dbReference type="HAMAP-Rule" id="MF_03050"/>
    </source>
</evidence>
<comment type="catalytic activity">
    <reaction evidence="4">
        <text>Mo-molybdopterin + L-cysteine + AH2 = thio-Mo-molybdopterin + L-alanine + A + H2O</text>
        <dbReference type="Rhea" id="RHEA:42636"/>
        <dbReference type="ChEBI" id="CHEBI:13193"/>
        <dbReference type="ChEBI" id="CHEBI:15377"/>
        <dbReference type="ChEBI" id="CHEBI:17499"/>
        <dbReference type="ChEBI" id="CHEBI:35235"/>
        <dbReference type="ChEBI" id="CHEBI:57972"/>
        <dbReference type="ChEBI" id="CHEBI:71302"/>
        <dbReference type="ChEBI" id="CHEBI:82685"/>
        <dbReference type="EC" id="2.8.1.9"/>
    </reaction>
</comment>
<dbReference type="Pfam" id="PF00266">
    <property type="entry name" value="Aminotran_5"/>
    <property type="match status" value="2"/>
</dbReference>
<feature type="domain" description="MOSC" evidence="6">
    <location>
        <begin position="720"/>
        <end position="895"/>
    </location>
</feature>
<feature type="compositionally biased region" description="Low complexity" evidence="5">
    <location>
        <begin position="1073"/>
        <end position="1082"/>
    </location>
</feature>
<feature type="region of interest" description="Disordered" evidence="5">
    <location>
        <begin position="1099"/>
        <end position="1141"/>
    </location>
</feature>
<feature type="compositionally biased region" description="Low complexity" evidence="5">
    <location>
        <begin position="1162"/>
        <end position="1174"/>
    </location>
</feature>
<dbReference type="GO" id="GO:0030170">
    <property type="term" value="F:pyridoxal phosphate binding"/>
    <property type="evidence" value="ECO:0007669"/>
    <property type="project" value="UniProtKB-UniRule"/>
</dbReference>
<accession>A0A9P8HW71</accession>
<evidence type="ECO:0000313" key="7">
    <source>
        <dbReference type="EMBL" id="KAH0536649.1"/>
    </source>
</evidence>
<evidence type="ECO:0000256" key="5">
    <source>
        <dbReference type="SAM" id="MobiDB-lite"/>
    </source>
</evidence>
<evidence type="ECO:0000256" key="1">
    <source>
        <dbReference type="ARBA" id="ARBA00022679"/>
    </source>
</evidence>
<organism evidence="7 8">
    <name type="scientific">Glutinoglossum americanum</name>
    <dbReference type="NCBI Taxonomy" id="1670608"/>
    <lineage>
        <taxon>Eukaryota</taxon>
        <taxon>Fungi</taxon>
        <taxon>Dikarya</taxon>
        <taxon>Ascomycota</taxon>
        <taxon>Pezizomycotina</taxon>
        <taxon>Geoglossomycetes</taxon>
        <taxon>Geoglossales</taxon>
        <taxon>Geoglossaceae</taxon>
        <taxon>Glutinoglossum</taxon>
    </lineage>
</organism>
<keyword evidence="1 4" id="KW-0808">Transferase</keyword>
<dbReference type="GO" id="GO:0016829">
    <property type="term" value="F:lyase activity"/>
    <property type="evidence" value="ECO:0007669"/>
    <property type="project" value="UniProtKB-UniRule"/>
</dbReference>
<dbReference type="OrthoDB" id="10264306at2759"/>
<dbReference type="AlphaFoldDB" id="A0A9P8HW71"/>
<dbReference type="Gene3D" id="3.40.640.10">
    <property type="entry name" value="Type I PLP-dependent aspartate aminotransferase-like (Major domain)"/>
    <property type="match status" value="1"/>
</dbReference>
<dbReference type="SUPFAM" id="SSF53383">
    <property type="entry name" value="PLP-dependent transferases"/>
    <property type="match status" value="1"/>
</dbReference>
<gene>
    <name evidence="4" type="primary">hxB</name>
    <name evidence="7" type="ORF">FGG08_006494</name>
</gene>
<comment type="cofactor">
    <cofactor evidence="4">
        <name>pyridoxal 5'-phosphate</name>
        <dbReference type="ChEBI" id="CHEBI:597326"/>
    </cofactor>
</comment>
<dbReference type="GO" id="GO:0008265">
    <property type="term" value="F:molybdenum cofactor sulfurtransferase activity"/>
    <property type="evidence" value="ECO:0007669"/>
    <property type="project" value="UniProtKB-UniRule"/>
</dbReference>
<keyword evidence="8" id="KW-1185">Reference proteome</keyword>
<dbReference type="GO" id="GO:0006777">
    <property type="term" value="P:Mo-molybdopterin cofactor biosynthetic process"/>
    <property type="evidence" value="ECO:0007669"/>
    <property type="project" value="UniProtKB-UniRule"/>
</dbReference>
<dbReference type="PANTHER" id="PTHR14237">
    <property type="entry name" value="MOLYBDOPTERIN COFACTOR SULFURASE MOSC"/>
    <property type="match status" value="1"/>
</dbReference>
<dbReference type="InterPro" id="IPR000192">
    <property type="entry name" value="Aminotrans_V_dom"/>
</dbReference>
<dbReference type="HAMAP" id="MF_03050">
    <property type="entry name" value="MOCOS"/>
    <property type="match status" value="1"/>
</dbReference>
<dbReference type="Gene3D" id="3.90.1150.10">
    <property type="entry name" value="Aspartate Aminotransferase, domain 1"/>
    <property type="match status" value="1"/>
</dbReference>
<feature type="compositionally biased region" description="Low complexity" evidence="5">
    <location>
        <begin position="1043"/>
        <end position="1054"/>
    </location>
</feature>
<dbReference type="InterPro" id="IPR015424">
    <property type="entry name" value="PyrdxlP-dep_Trfase"/>
</dbReference>
<name>A0A9P8HW71_9PEZI</name>
<reference evidence="7" key="1">
    <citation type="submission" date="2021-03" db="EMBL/GenBank/DDBJ databases">
        <title>Comparative genomics and phylogenomic investigation of the class Geoglossomycetes provide insights into ecological specialization and systematics.</title>
        <authorList>
            <person name="Melie T."/>
            <person name="Pirro S."/>
            <person name="Miller A.N."/>
            <person name="Quandt A."/>
        </authorList>
    </citation>
    <scope>NUCLEOTIDE SEQUENCE</scope>
    <source>
        <strain evidence="7">GBOQ0MN5Z8</strain>
    </source>
</reference>
<dbReference type="EMBL" id="JAGHQL010000189">
    <property type="protein sequence ID" value="KAH0536649.1"/>
    <property type="molecule type" value="Genomic_DNA"/>
</dbReference>
<feature type="compositionally biased region" description="Polar residues" evidence="5">
    <location>
        <begin position="998"/>
        <end position="1042"/>
    </location>
</feature>
<dbReference type="SUPFAM" id="SSF141673">
    <property type="entry name" value="MOSC N-terminal domain-like"/>
    <property type="match status" value="1"/>
</dbReference>
<feature type="region of interest" description="Disordered" evidence="5">
    <location>
        <begin position="998"/>
        <end position="1082"/>
    </location>
</feature>
<evidence type="ECO:0000256" key="2">
    <source>
        <dbReference type="ARBA" id="ARBA00022898"/>
    </source>
</evidence>
<comment type="similarity">
    <text evidence="4">Belongs to the class-V pyridoxal-phosphate-dependent aminotransferase family. MOCOS subfamily.</text>
</comment>
<evidence type="ECO:0000256" key="3">
    <source>
        <dbReference type="ARBA" id="ARBA00023150"/>
    </source>
</evidence>
<dbReference type="Proteomes" id="UP000698800">
    <property type="component" value="Unassembled WGS sequence"/>
</dbReference>
<dbReference type="InterPro" id="IPR005303">
    <property type="entry name" value="MOCOS_middle"/>
</dbReference>
<dbReference type="InterPro" id="IPR028886">
    <property type="entry name" value="MoCo_sulfurase"/>
</dbReference>